<accession>A0ABR4E7R4</accession>
<evidence type="ECO:0000313" key="1">
    <source>
        <dbReference type="EMBL" id="KAL2278480.1"/>
    </source>
</evidence>
<evidence type="ECO:0000313" key="2">
    <source>
        <dbReference type="Proteomes" id="UP001600888"/>
    </source>
</evidence>
<name>A0ABR4E7R4_9PEZI</name>
<proteinExistence type="predicted"/>
<comment type="caution">
    <text evidence="1">The sequence shown here is derived from an EMBL/GenBank/DDBJ whole genome shotgun (WGS) entry which is preliminary data.</text>
</comment>
<dbReference type="Proteomes" id="UP001600888">
    <property type="component" value="Unassembled WGS sequence"/>
</dbReference>
<organism evidence="1 2">
    <name type="scientific">Diaporthe vaccinii</name>
    <dbReference type="NCBI Taxonomy" id="105482"/>
    <lineage>
        <taxon>Eukaryota</taxon>
        <taxon>Fungi</taxon>
        <taxon>Dikarya</taxon>
        <taxon>Ascomycota</taxon>
        <taxon>Pezizomycotina</taxon>
        <taxon>Sordariomycetes</taxon>
        <taxon>Sordariomycetidae</taxon>
        <taxon>Diaporthales</taxon>
        <taxon>Diaporthaceae</taxon>
        <taxon>Diaporthe</taxon>
        <taxon>Diaporthe eres species complex</taxon>
    </lineage>
</organism>
<keyword evidence="2" id="KW-1185">Reference proteome</keyword>
<dbReference type="EMBL" id="JBAWTH010000086">
    <property type="protein sequence ID" value="KAL2278480.1"/>
    <property type="molecule type" value="Genomic_DNA"/>
</dbReference>
<gene>
    <name evidence="1" type="ORF">FJTKL_14402</name>
</gene>
<sequence length="239" mass="26375">MASHPYIPTSWASCMCEIRSTQATQTTGGPPASACQHNLHPLCLPLRSLLIPSLLETCSLVPCCLPAASLLAWPVVTLSCGIGLLSERRKKQSNPHSPPARGARISLRLAHPNFTNQTFACGRREELVCFLASEFPRFSSFPLRLQKFAFAYSALLSYLPAYYLADIPHPTTSNTTLHTTTTNNSSPISHNNSDLFSITITTYPPRTDERRSTTHLTHSPITRPTRSIRRGSDIIHLLP</sequence>
<protein>
    <submittedName>
        <fullName evidence="1">Uncharacterized protein</fullName>
    </submittedName>
</protein>
<reference evidence="1 2" key="1">
    <citation type="submission" date="2024-03" db="EMBL/GenBank/DDBJ databases">
        <title>A high-quality draft genome sequence of Diaporthe vaccinii, a causative agent of upright dieback and viscid rot disease in cranberry plants.</title>
        <authorList>
            <person name="Sarrasin M."/>
            <person name="Lang B.F."/>
            <person name="Burger G."/>
        </authorList>
    </citation>
    <scope>NUCLEOTIDE SEQUENCE [LARGE SCALE GENOMIC DNA]</scope>
    <source>
        <strain evidence="1 2">IS7</strain>
    </source>
</reference>